<organism evidence="2 3">
    <name type="scientific">Aphanomyces euteiches</name>
    <dbReference type="NCBI Taxonomy" id="100861"/>
    <lineage>
        <taxon>Eukaryota</taxon>
        <taxon>Sar</taxon>
        <taxon>Stramenopiles</taxon>
        <taxon>Oomycota</taxon>
        <taxon>Saprolegniomycetes</taxon>
        <taxon>Saprolegniales</taxon>
        <taxon>Verrucalvaceae</taxon>
        <taxon>Aphanomyces</taxon>
    </lineage>
</organism>
<dbReference type="EMBL" id="VJMJ01000054">
    <property type="protein sequence ID" value="KAF0740144.1"/>
    <property type="molecule type" value="Genomic_DNA"/>
</dbReference>
<protein>
    <submittedName>
        <fullName evidence="2">Uncharacterized protein</fullName>
    </submittedName>
</protein>
<evidence type="ECO:0000313" key="2">
    <source>
        <dbReference type="EMBL" id="KAF0740144.1"/>
    </source>
</evidence>
<feature type="compositionally biased region" description="Pro residues" evidence="1">
    <location>
        <begin position="57"/>
        <end position="79"/>
    </location>
</feature>
<feature type="region of interest" description="Disordered" evidence="1">
    <location>
        <begin position="53"/>
        <end position="83"/>
    </location>
</feature>
<comment type="caution">
    <text evidence="2">The sequence shown here is derived from an EMBL/GenBank/DDBJ whole genome shotgun (WGS) entry which is preliminary data.</text>
</comment>
<accession>A0A6G0XJ20</accession>
<evidence type="ECO:0000313" key="3">
    <source>
        <dbReference type="Proteomes" id="UP000481153"/>
    </source>
</evidence>
<sequence length="172" mass="19368">MLPLQRLHVPKGNSNSSLILLSTLLNSPRYDKHNQENCPPRSVTPLDILHVVASQNIPPPPPPASPPPPLPPGPAPPALPVQVHGPETGIDYDMHFCLREEMYRHVCEMEEAGHLMRETATLLRAWTHPTSSRFQDLRFVYLVNKHMSRGHLAARLSEITRKYGADQQFKIV</sequence>
<dbReference type="AlphaFoldDB" id="A0A6G0XJ20"/>
<dbReference type="VEuPathDB" id="FungiDB:AeMF1_003168"/>
<proteinExistence type="predicted"/>
<gene>
    <name evidence="2" type="ORF">Ae201684_004382</name>
</gene>
<keyword evidence="3" id="KW-1185">Reference proteome</keyword>
<evidence type="ECO:0000256" key="1">
    <source>
        <dbReference type="SAM" id="MobiDB-lite"/>
    </source>
</evidence>
<dbReference type="Proteomes" id="UP000481153">
    <property type="component" value="Unassembled WGS sequence"/>
</dbReference>
<name>A0A6G0XJ20_9STRA</name>
<reference evidence="2 3" key="1">
    <citation type="submission" date="2019-07" db="EMBL/GenBank/DDBJ databases">
        <title>Genomics analysis of Aphanomyces spp. identifies a new class of oomycete effector associated with host adaptation.</title>
        <authorList>
            <person name="Gaulin E."/>
        </authorList>
    </citation>
    <scope>NUCLEOTIDE SEQUENCE [LARGE SCALE GENOMIC DNA]</scope>
    <source>
        <strain evidence="2 3">ATCC 201684</strain>
    </source>
</reference>